<feature type="region of interest" description="Disordered" evidence="8">
    <location>
        <begin position="31"/>
        <end position="50"/>
    </location>
</feature>
<dbReference type="InterPro" id="IPR014710">
    <property type="entry name" value="RmlC-like_jellyroll"/>
</dbReference>
<evidence type="ECO:0000256" key="4">
    <source>
        <dbReference type="ARBA" id="ARBA00022723"/>
    </source>
</evidence>
<evidence type="ECO:0000256" key="6">
    <source>
        <dbReference type="ARBA" id="ARBA00023004"/>
    </source>
</evidence>
<organism evidence="9 10">
    <name type="scientific">Urochloa decumbens</name>
    <dbReference type="NCBI Taxonomy" id="240449"/>
    <lineage>
        <taxon>Eukaryota</taxon>
        <taxon>Viridiplantae</taxon>
        <taxon>Streptophyta</taxon>
        <taxon>Embryophyta</taxon>
        <taxon>Tracheophyta</taxon>
        <taxon>Spermatophyta</taxon>
        <taxon>Magnoliopsida</taxon>
        <taxon>Liliopsida</taxon>
        <taxon>Poales</taxon>
        <taxon>Poaceae</taxon>
        <taxon>PACMAD clade</taxon>
        <taxon>Panicoideae</taxon>
        <taxon>Panicodae</taxon>
        <taxon>Paniceae</taxon>
        <taxon>Melinidinae</taxon>
        <taxon>Urochloa</taxon>
    </lineage>
</organism>
<dbReference type="SUPFAM" id="SSF51182">
    <property type="entry name" value="RmlC-like cupins"/>
    <property type="match status" value="1"/>
</dbReference>
<dbReference type="Proteomes" id="UP001497457">
    <property type="component" value="Chromosome 13rd"/>
</dbReference>
<evidence type="ECO:0000256" key="5">
    <source>
        <dbReference type="ARBA" id="ARBA00023002"/>
    </source>
</evidence>
<dbReference type="GO" id="GO:0017172">
    <property type="term" value="F:cysteine dioxygenase activity"/>
    <property type="evidence" value="ECO:0007669"/>
    <property type="project" value="UniProtKB-EC"/>
</dbReference>
<dbReference type="Pfam" id="PF07847">
    <property type="entry name" value="PCO_ADO"/>
    <property type="match status" value="1"/>
</dbReference>
<dbReference type="PANTHER" id="PTHR22966:SF70">
    <property type="entry name" value="CYSTEINE DIOXYGENASE"/>
    <property type="match status" value="1"/>
</dbReference>
<dbReference type="EMBL" id="OZ075123">
    <property type="protein sequence ID" value="CAL4918203.1"/>
    <property type="molecule type" value="Genomic_DNA"/>
</dbReference>
<keyword evidence="4" id="KW-0479">Metal-binding</keyword>
<dbReference type="GO" id="GO:0070483">
    <property type="term" value="P:detection of hypoxia"/>
    <property type="evidence" value="ECO:0007669"/>
    <property type="project" value="UniProtKB-ARBA"/>
</dbReference>
<sequence length="311" mass="34062">MGRSAAAAEGANVAGPKWLRGEDLLKEATAALSGKKRKRGAEDGAPRRVAKRRRTTTLLVRVPMAAMAVPPLQRLVDACRAVFCGRGGSRAPPAPDIVRRICGLMDKVGPDDVELWEDLGFFLNTNAAGRQNPPIITCKNILQCKDFTIAVFFIPLRAVMPLHDHPGMTVFSKVLTGSAHVEGYDWVRRPRVFRAGGSRTLAEKVLDREITPASGTWVLFPESGGNMHRFVAGEDAHCAFLDVIAPPYSLAEQRTCTYYKDSPCELCRCALSAGLTEEQRSGGRLAWLREVPMPRDLRVVNLPYRGPTTIA</sequence>
<evidence type="ECO:0000313" key="10">
    <source>
        <dbReference type="Proteomes" id="UP001497457"/>
    </source>
</evidence>
<dbReference type="AlphaFoldDB" id="A0ABC8X0H2"/>
<evidence type="ECO:0000313" key="9">
    <source>
        <dbReference type="EMBL" id="CAL4918203.1"/>
    </source>
</evidence>
<reference evidence="9 10" key="2">
    <citation type="submission" date="2024-10" db="EMBL/GenBank/DDBJ databases">
        <authorList>
            <person name="Ryan C."/>
        </authorList>
    </citation>
    <scope>NUCLEOTIDE SEQUENCE [LARGE SCALE GENOMIC DNA]</scope>
</reference>
<comment type="similarity">
    <text evidence="2">Belongs to the cysteine dioxygenase family.</text>
</comment>
<accession>A0ABC8X0H2</accession>
<evidence type="ECO:0000256" key="2">
    <source>
        <dbReference type="ARBA" id="ARBA00006622"/>
    </source>
</evidence>
<keyword evidence="10" id="KW-1185">Reference proteome</keyword>
<dbReference type="Gene3D" id="2.60.120.10">
    <property type="entry name" value="Jelly Rolls"/>
    <property type="match status" value="1"/>
</dbReference>
<dbReference type="InterPro" id="IPR012864">
    <property type="entry name" value="PCO/ADO"/>
</dbReference>
<proteinExistence type="inferred from homology"/>
<dbReference type="GO" id="GO:0046872">
    <property type="term" value="F:metal ion binding"/>
    <property type="evidence" value="ECO:0007669"/>
    <property type="project" value="UniProtKB-KW"/>
</dbReference>
<comment type="catalytic activity">
    <reaction evidence="7">
        <text>L-cysteine + O2 = 3-sulfino-L-alanine + H(+)</text>
        <dbReference type="Rhea" id="RHEA:20441"/>
        <dbReference type="ChEBI" id="CHEBI:15378"/>
        <dbReference type="ChEBI" id="CHEBI:15379"/>
        <dbReference type="ChEBI" id="CHEBI:35235"/>
        <dbReference type="ChEBI" id="CHEBI:61085"/>
        <dbReference type="EC" id="1.13.11.20"/>
    </reaction>
    <physiologicalReaction direction="left-to-right" evidence="7">
        <dbReference type="Rhea" id="RHEA:20442"/>
    </physiologicalReaction>
</comment>
<keyword evidence="6" id="KW-0408">Iron</keyword>
<evidence type="ECO:0000256" key="7">
    <source>
        <dbReference type="ARBA" id="ARBA00024284"/>
    </source>
</evidence>
<protein>
    <recommendedName>
        <fullName evidence="3">cysteine dioxygenase</fullName>
        <ecNumber evidence="3">1.13.11.20</ecNumber>
    </recommendedName>
</protein>
<reference evidence="10" key="1">
    <citation type="submission" date="2024-06" db="EMBL/GenBank/DDBJ databases">
        <authorList>
            <person name="Ryan C."/>
        </authorList>
    </citation>
    <scope>NUCLEOTIDE SEQUENCE [LARGE SCALE GENOMIC DNA]</scope>
</reference>
<gene>
    <name evidence="9" type="ORF">URODEC1_LOCUS19028</name>
</gene>
<evidence type="ECO:0000256" key="3">
    <source>
        <dbReference type="ARBA" id="ARBA00013133"/>
    </source>
</evidence>
<dbReference type="InterPro" id="IPR011051">
    <property type="entry name" value="RmlC_Cupin_sf"/>
</dbReference>
<dbReference type="CDD" id="cd20289">
    <property type="entry name" value="cupin_ADO"/>
    <property type="match status" value="1"/>
</dbReference>
<comment type="cofactor">
    <cofactor evidence="1">
        <name>Fe(2+)</name>
        <dbReference type="ChEBI" id="CHEBI:29033"/>
    </cofactor>
</comment>
<keyword evidence="5" id="KW-0560">Oxidoreductase</keyword>
<evidence type="ECO:0000256" key="8">
    <source>
        <dbReference type="SAM" id="MobiDB-lite"/>
    </source>
</evidence>
<name>A0ABC8X0H2_9POAL</name>
<dbReference type="PANTHER" id="PTHR22966">
    <property type="entry name" value="2-AMINOETHANETHIOL DIOXYGENASE"/>
    <property type="match status" value="1"/>
</dbReference>
<evidence type="ECO:0000256" key="1">
    <source>
        <dbReference type="ARBA" id="ARBA00001954"/>
    </source>
</evidence>
<dbReference type="EC" id="1.13.11.20" evidence="3"/>